<dbReference type="KEGG" id="tge:112616153"/>
<keyword evidence="5" id="KW-0804">Transcription</keyword>
<dbReference type="InterPro" id="IPR050224">
    <property type="entry name" value="TALE_homeobox"/>
</dbReference>
<keyword evidence="4 13" id="KW-0371">Homeobox</keyword>
<evidence type="ECO:0000256" key="6">
    <source>
        <dbReference type="ARBA" id="ARBA00023242"/>
    </source>
</evidence>
<feature type="compositionally biased region" description="Polar residues" evidence="14">
    <location>
        <begin position="166"/>
        <end position="182"/>
    </location>
</feature>
<feature type="region of interest" description="Disordered" evidence="14">
    <location>
        <begin position="141"/>
        <end position="222"/>
    </location>
</feature>
<evidence type="ECO:0000256" key="12">
    <source>
        <dbReference type="ARBA" id="ARBA00083931"/>
    </source>
</evidence>
<evidence type="ECO:0000256" key="2">
    <source>
        <dbReference type="ARBA" id="ARBA00023015"/>
    </source>
</evidence>
<dbReference type="PROSITE" id="PS50071">
    <property type="entry name" value="HOMEOBOX_2"/>
    <property type="match status" value="1"/>
</dbReference>
<comment type="similarity">
    <text evidence="7">Belongs to the TALE/TGIF homeobox family.</text>
</comment>
<evidence type="ECO:0000256" key="13">
    <source>
        <dbReference type="PROSITE-ProRule" id="PRU00108"/>
    </source>
</evidence>
<dbReference type="Ensembl" id="ENSTGET00000038265.1">
    <property type="protein sequence ID" value="ENSTGEP00000032220.1"/>
    <property type="gene ID" value="ENSTGEG00000025764.1"/>
</dbReference>
<dbReference type="Pfam" id="PF05920">
    <property type="entry name" value="Homeobox_KN"/>
    <property type="match status" value="1"/>
</dbReference>
<feature type="compositionally biased region" description="Basic and acidic residues" evidence="14">
    <location>
        <begin position="9"/>
        <end position="34"/>
    </location>
</feature>
<evidence type="ECO:0000313" key="17">
    <source>
        <dbReference type="Proteomes" id="UP000694411"/>
    </source>
</evidence>
<evidence type="ECO:0000256" key="7">
    <source>
        <dbReference type="ARBA" id="ARBA00038021"/>
    </source>
</evidence>
<feature type="region of interest" description="Disordered" evidence="14">
    <location>
        <begin position="1"/>
        <end position="50"/>
    </location>
</feature>
<reference evidence="16" key="1">
    <citation type="submission" date="2018-05" db="EMBL/GenBank/DDBJ databases">
        <title>Whole genome of Theropithecus gelada.</title>
        <authorList>
            <person name="Chiou K.L."/>
            <person name="Snyder-Mackler N."/>
        </authorList>
    </citation>
    <scope>NUCLEOTIDE SEQUENCE [LARGE SCALE GENOMIC DNA]</scope>
</reference>
<dbReference type="InterPro" id="IPR008422">
    <property type="entry name" value="KN_HD"/>
</dbReference>
<dbReference type="SMART" id="SM00389">
    <property type="entry name" value="HOX"/>
    <property type="match status" value="1"/>
</dbReference>
<sequence length="256" mass="28554">MEAAADGPAETRSRVEKDSRRAEKDSRRPKKDSPAKTQSPAQDTSIMLRNNADTGKVLALPEHKKKRKGYLPAESVKILRRWMYKHRFRAYPSEAEKRMLSKKTNLSLSQISNWFINARRRILPDMLQRRGNDRIVGHKTGQDAHATHLQSTDASVPAKSGPRGSDNVQSLPLRSSPKSQMSGEKIPEPGSAPSQKLTMIAQPKKKVKVSNITSSSSPEPVSTEEYADFSSFQLLVDAAVQRAAELELEKKQESNP</sequence>
<name>A0A8D2GAN7_THEGE</name>
<dbReference type="SUPFAM" id="SSF46689">
    <property type="entry name" value="Homeodomain-like"/>
    <property type="match status" value="1"/>
</dbReference>
<reference evidence="16" key="3">
    <citation type="submission" date="2025-09" db="UniProtKB">
        <authorList>
            <consortium name="Ensembl"/>
        </authorList>
    </citation>
    <scope>IDENTIFICATION</scope>
</reference>
<evidence type="ECO:0000256" key="3">
    <source>
        <dbReference type="ARBA" id="ARBA00023125"/>
    </source>
</evidence>
<dbReference type="GeneID" id="112616153"/>
<evidence type="ECO:0000256" key="1">
    <source>
        <dbReference type="ARBA" id="ARBA00004123"/>
    </source>
</evidence>
<protein>
    <recommendedName>
        <fullName evidence="10">Homeobox protein TGIF2LX</fullName>
    </recommendedName>
    <alternativeName>
        <fullName evidence="8">TGF-beta-induced transcription factor 2-like protein</fullName>
    </alternativeName>
    <alternativeName>
        <fullName evidence="11">TGFB-induced factor 2-like protein, X-linked</fullName>
    </alternativeName>
    <alternativeName>
        <fullName evidence="12">TGIF-like on the X</fullName>
    </alternativeName>
</protein>
<evidence type="ECO:0000256" key="4">
    <source>
        <dbReference type="ARBA" id="ARBA00023155"/>
    </source>
</evidence>
<reference evidence="16" key="2">
    <citation type="submission" date="2025-08" db="UniProtKB">
        <authorList>
            <consortium name="Ensembl"/>
        </authorList>
    </citation>
    <scope>IDENTIFICATION</scope>
</reference>
<dbReference type="InterPro" id="IPR001356">
    <property type="entry name" value="HD"/>
</dbReference>
<evidence type="ECO:0000256" key="11">
    <source>
        <dbReference type="ARBA" id="ARBA00076484"/>
    </source>
</evidence>
<dbReference type="AlphaFoldDB" id="A0A8D2GAN7"/>
<keyword evidence="3 13" id="KW-0238">DNA-binding</keyword>
<evidence type="ECO:0000259" key="15">
    <source>
        <dbReference type="PROSITE" id="PS50071"/>
    </source>
</evidence>
<keyword evidence="17" id="KW-1185">Reference proteome</keyword>
<feature type="domain" description="Homeobox" evidence="15">
    <location>
        <begin position="62"/>
        <end position="125"/>
    </location>
</feature>
<dbReference type="Proteomes" id="UP000694411">
    <property type="component" value="Chromosome X"/>
</dbReference>
<evidence type="ECO:0000256" key="10">
    <source>
        <dbReference type="ARBA" id="ARBA00068114"/>
    </source>
</evidence>
<evidence type="ECO:0000256" key="5">
    <source>
        <dbReference type="ARBA" id="ARBA00023163"/>
    </source>
</evidence>
<evidence type="ECO:0000256" key="9">
    <source>
        <dbReference type="ARBA" id="ARBA00055565"/>
    </source>
</evidence>
<feature type="compositionally biased region" description="Low complexity" evidence="14">
    <location>
        <begin position="209"/>
        <end position="222"/>
    </location>
</feature>
<feature type="compositionally biased region" description="Polar residues" evidence="14">
    <location>
        <begin position="35"/>
        <end position="50"/>
    </location>
</feature>
<proteinExistence type="inferred from homology"/>
<dbReference type="PANTHER" id="PTHR11850">
    <property type="entry name" value="HOMEOBOX PROTEIN TRANSCRIPTION FACTORS"/>
    <property type="match status" value="1"/>
</dbReference>
<comment type="subcellular location">
    <subcellularLocation>
        <location evidence="1 13">Nucleus</location>
    </subcellularLocation>
</comment>
<dbReference type="CDD" id="cd00086">
    <property type="entry name" value="homeodomain"/>
    <property type="match status" value="1"/>
</dbReference>
<dbReference type="FunFam" id="1.10.10.60:FF:000059">
    <property type="entry name" value="TGFB-induced factor homeobox 1"/>
    <property type="match status" value="1"/>
</dbReference>
<feature type="DNA-binding region" description="Homeobox" evidence="13">
    <location>
        <begin position="64"/>
        <end position="126"/>
    </location>
</feature>
<gene>
    <name evidence="16" type="primary">TGIF2LX</name>
</gene>
<dbReference type="Gene3D" id="1.10.10.60">
    <property type="entry name" value="Homeodomain-like"/>
    <property type="match status" value="1"/>
</dbReference>
<keyword evidence="6 13" id="KW-0539">Nucleus</keyword>
<dbReference type="InterPro" id="IPR009057">
    <property type="entry name" value="Homeodomain-like_sf"/>
</dbReference>
<organism evidence="16 17">
    <name type="scientific">Theropithecus gelada</name>
    <name type="common">Gelada baboon</name>
    <dbReference type="NCBI Taxonomy" id="9565"/>
    <lineage>
        <taxon>Eukaryota</taxon>
        <taxon>Metazoa</taxon>
        <taxon>Chordata</taxon>
        <taxon>Craniata</taxon>
        <taxon>Vertebrata</taxon>
        <taxon>Euteleostomi</taxon>
        <taxon>Mammalia</taxon>
        <taxon>Eutheria</taxon>
        <taxon>Euarchontoglires</taxon>
        <taxon>Primates</taxon>
        <taxon>Haplorrhini</taxon>
        <taxon>Catarrhini</taxon>
        <taxon>Cercopithecidae</taxon>
        <taxon>Cercopithecinae</taxon>
        <taxon>Theropithecus</taxon>
    </lineage>
</organism>
<dbReference type="GO" id="GO:0003677">
    <property type="term" value="F:DNA binding"/>
    <property type="evidence" value="ECO:0007669"/>
    <property type="project" value="UniProtKB-UniRule"/>
</dbReference>
<evidence type="ECO:0000256" key="14">
    <source>
        <dbReference type="SAM" id="MobiDB-lite"/>
    </source>
</evidence>
<dbReference type="GO" id="GO:0005634">
    <property type="term" value="C:nucleus"/>
    <property type="evidence" value="ECO:0007669"/>
    <property type="project" value="UniProtKB-SubCell"/>
</dbReference>
<dbReference type="CTD" id="90316"/>
<keyword evidence="2" id="KW-0805">Transcription regulation</keyword>
<comment type="function">
    <text evidence="9">May have a transcription role in testis.</text>
</comment>
<evidence type="ECO:0000313" key="16">
    <source>
        <dbReference type="Ensembl" id="ENSTGEP00000032220.1"/>
    </source>
</evidence>
<evidence type="ECO:0000256" key="8">
    <source>
        <dbReference type="ARBA" id="ARBA00041522"/>
    </source>
</evidence>
<accession>A0A8D2GAN7</accession>
<dbReference type="RefSeq" id="XP_025228924.1">
    <property type="nucleotide sequence ID" value="XM_025373139.1"/>
</dbReference>
<dbReference type="GO" id="GO:0006355">
    <property type="term" value="P:regulation of DNA-templated transcription"/>
    <property type="evidence" value="ECO:0007669"/>
    <property type="project" value="InterPro"/>
</dbReference>